<evidence type="ECO:0000256" key="4">
    <source>
        <dbReference type="ARBA" id="ARBA00008146"/>
    </source>
</evidence>
<dbReference type="FunFam" id="2.30.30.100:FF:000016">
    <property type="entry name" value="Small nuclear ribonucleoprotein Sm D1"/>
    <property type="match status" value="1"/>
</dbReference>
<evidence type="ECO:0000313" key="26">
    <source>
        <dbReference type="Proteomes" id="UP000183567"/>
    </source>
</evidence>
<dbReference type="GO" id="GO:0005681">
    <property type="term" value="C:spliceosomal complex"/>
    <property type="evidence" value="ECO:0007669"/>
    <property type="project" value="UniProtKB-KW"/>
</dbReference>
<keyword evidence="16" id="KW-0030">Aminoacyl-tRNA synthetase</keyword>
<keyword evidence="9" id="KW-0507">mRNA processing</keyword>
<dbReference type="STRING" id="180088.A0A1J8QPL1"/>
<dbReference type="PRINTS" id="PR00740">
    <property type="entry name" value="GLHYDRLASE27"/>
</dbReference>
<gene>
    <name evidence="25" type="ORF">AZE42_02205</name>
</gene>
<comment type="similarity">
    <text evidence="5">Belongs to the class-II aminoacyl-tRNA synthetase family.</text>
</comment>
<sequence>MKLVRFLMKLNNETVTIELKNGSIVHGTITGVDMQMNTHLKTVKMTARNRDPASLDSLSIRGNNIRYFMLPDAIPLDTLLLLSSLQTTDQETKVQVNGWIKSVRRQKNVTFVVINDGSCASGLQAVLKPDITPHNLSNGASVRFCGGLVKSLGRGQTYELQVEAADVLGECNPEAYPIQKQALPVEFLRDNAHLRARTDINAAMLRLRDSVLRTLHSYFETQDFLYVHTPILTSNDCEGGGETFRVSPYSSPPPEQSPGSNSHAEFFSQPAYLTVSSQLHLEALASSMSRVYTLSPCFRAERSQTNRHLAEFWMLEAEWAFISHVGDVCHVVEESLKNILAQCQSENLLLWKDGDEAKLNSLEDAARPGHAWTRMSYTDAVKELEKHHASARVGFEFEPTWGRALQSEHERWLSERLVGGPVFVTDYPTSLKPFYMRANDDGRTVACFDLLVPFIGELAGGSLREERLPQLVQAIHRHGLQEEEYGWYVDLRKYGSAPHGGYGLGFERLISWMSGIENAQVVYTLAYTNALSYPSAMKPGTPDVKTPIPAPYGARGLGYPLAHNARSKRSWASIVILPFALAIILGYITFIAQHHDTSHHDARATVDNRVAKLPVMGYNTWNAYHFGGKYFSPSALFGMTELRHYCQDAGYAHVNIDDCYSERHRNADGDIVEDATKFPSGMKALTDKIHDLGLKAGIYSDSGWFTCQLYPGSFQNEARDAKRFLDWGFDYLKYDNCAVPFDNITRENIMGRYERMANAIADLSQLSGKPPLILSMCQWGREQGWTWARRYGQSWRTTDDIDPNWQSITKILNQNSFFTWATDFYGHNDMDILEVGNGPLTYEEAKSHFTAWALMKSPLLIGTHLPSATKETIEILTNPEIIAIHQDPVVGTSISPFRWGINPDWVSNNTHPAQYWSGESQNGTVFMLLNTLDEPADMFFRLTESPWIRAGRQYSVRDLWTHTENGTAVRNFTAHAVPPHGVVALLLQDAGDEPEGLWPPCAVLEWCMSANGSRFDQ</sequence>
<dbReference type="GO" id="GO:0005739">
    <property type="term" value="C:mitochondrion"/>
    <property type="evidence" value="ECO:0007669"/>
    <property type="project" value="TreeGrafter"/>
</dbReference>
<proteinExistence type="inferred from homology"/>
<evidence type="ECO:0000256" key="12">
    <source>
        <dbReference type="ARBA" id="ARBA00022741"/>
    </source>
</evidence>
<dbReference type="GO" id="GO:0003723">
    <property type="term" value="F:RNA binding"/>
    <property type="evidence" value="ECO:0007669"/>
    <property type="project" value="InterPro"/>
</dbReference>
<dbReference type="Proteomes" id="UP000183567">
    <property type="component" value="Unassembled WGS sequence"/>
</dbReference>
<evidence type="ECO:0000256" key="22">
    <source>
        <dbReference type="SAM" id="MobiDB-lite"/>
    </source>
</evidence>
<evidence type="ECO:0000256" key="16">
    <source>
        <dbReference type="ARBA" id="ARBA00023146"/>
    </source>
</evidence>
<keyword evidence="12" id="KW-0547">Nucleotide-binding</keyword>
<keyword evidence="7" id="KW-0963">Cytoplasm</keyword>
<keyword evidence="14" id="KW-0067">ATP-binding</keyword>
<dbReference type="SUPFAM" id="SSF51445">
    <property type="entry name" value="(Trans)glycosidases"/>
    <property type="match status" value="1"/>
</dbReference>
<evidence type="ECO:0000256" key="11">
    <source>
        <dbReference type="ARBA" id="ARBA00022729"/>
    </source>
</evidence>
<keyword evidence="20 21" id="KW-0326">Glycosidase</keyword>
<dbReference type="GO" id="GO:0005975">
    <property type="term" value="P:carbohydrate metabolic process"/>
    <property type="evidence" value="ECO:0007669"/>
    <property type="project" value="InterPro"/>
</dbReference>
<dbReference type="SUPFAM" id="SSF55681">
    <property type="entry name" value="Class II aaRS and biotin synthetases"/>
    <property type="match status" value="1"/>
</dbReference>
<dbReference type="EMBL" id="LVVM01003113">
    <property type="protein sequence ID" value="OJA15457.1"/>
    <property type="molecule type" value="Genomic_DNA"/>
</dbReference>
<evidence type="ECO:0000256" key="14">
    <source>
        <dbReference type="ARBA" id="ARBA00022840"/>
    </source>
</evidence>
<evidence type="ECO:0000256" key="19">
    <source>
        <dbReference type="ARBA" id="ARBA00023274"/>
    </source>
</evidence>
<evidence type="ECO:0000256" key="8">
    <source>
        <dbReference type="ARBA" id="ARBA00022598"/>
    </source>
</evidence>
<feature type="domain" description="Sm" evidence="24">
    <location>
        <begin position="2"/>
        <end position="74"/>
    </location>
</feature>
<dbReference type="Gene3D" id="3.20.20.70">
    <property type="entry name" value="Aldolase class I"/>
    <property type="match status" value="1"/>
</dbReference>
<dbReference type="InterPro" id="IPR006195">
    <property type="entry name" value="aa-tRNA-synth_II"/>
</dbReference>
<dbReference type="SUPFAM" id="SSF50249">
    <property type="entry name" value="Nucleic acid-binding proteins"/>
    <property type="match status" value="1"/>
</dbReference>
<dbReference type="PANTHER" id="PTHR22594">
    <property type="entry name" value="ASPARTYL/LYSYL-TRNA SYNTHETASE"/>
    <property type="match status" value="1"/>
</dbReference>
<dbReference type="SMART" id="SM00651">
    <property type="entry name" value="Sm"/>
    <property type="match status" value="1"/>
</dbReference>
<keyword evidence="10" id="KW-0747">Spliceosome</keyword>
<evidence type="ECO:0000256" key="2">
    <source>
        <dbReference type="ARBA" id="ARBA00004123"/>
    </source>
</evidence>
<comment type="similarity">
    <text evidence="6 21">Belongs to the glycosyl hydrolase 27 family.</text>
</comment>
<dbReference type="InterPro" id="IPR004365">
    <property type="entry name" value="NA-bd_OB_tRNA"/>
</dbReference>
<keyword evidence="11" id="KW-0732">Signal</keyword>
<evidence type="ECO:0000256" key="7">
    <source>
        <dbReference type="ARBA" id="ARBA00022490"/>
    </source>
</evidence>
<keyword evidence="26" id="KW-1185">Reference proteome</keyword>
<dbReference type="Gene3D" id="2.30.30.100">
    <property type="match status" value="1"/>
</dbReference>
<evidence type="ECO:0000256" key="13">
    <source>
        <dbReference type="ARBA" id="ARBA00022801"/>
    </source>
</evidence>
<keyword evidence="8" id="KW-0436">Ligase</keyword>
<dbReference type="EC" id="3.2.1.22" evidence="21"/>
<dbReference type="InterPro" id="IPR034102">
    <property type="entry name" value="Sm_D1"/>
</dbReference>
<dbReference type="InterPro" id="IPR013785">
    <property type="entry name" value="Aldolase_TIM"/>
</dbReference>
<evidence type="ECO:0000256" key="10">
    <source>
        <dbReference type="ARBA" id="ARBA00022728"/>
    </source>
</evidence>
<evidence type="ECO:0000259" key="23">
    <source>
        <dbReference type="PROSITE" id="PS50862"/>
    </source>
</evidence>
<dbReference type="InterPro" id="IPR010920">
    <property type="entry name" value="LSM_dom_sf"/>
</dbReference>
<dbReference type="InterPro" id="IPR041233">
    <property type="entry name" value="Melibiase_C"/>
</dbReference>
<keyword evidence="21" id="KW-1015">Disulfide bond</keyword>
<dbReference type="Pfam" id="PF00152">
    <property type="entry name" value="tRNA-synt_2"/>
    <property type="match status" value="1"/>
</dbReference>
<dbReference type="InterPro" id="IPR013780">
    <property type="entry name" value="Glyco_hydro_b"/>
</dbReference>
<dbReference type="Gene3D" id="2.40.50.140">
    <property type="entry name" value="Nucleic acid-binding proteins"/>
    <property type="match status" value="1"/>
</dbReference>
<dbReference type="InterPro" id="IPR017853">
    <property type="entry name" value="GH"/>
</dbReference>
<dbReference type="Gene3D" id="2.60.40.1180">
    <property type="entry name" value="Golgi alpha-mannosidase II"/>
    <property type="match status" value="1"/>
</dbReference>
<evidence type="ECO:0000256" key="6">
    <source>
        <dbReference type="ARBA" id="ARBA00009743"/>
    </source>
</evidence>
<dbReference type="InterPro" id="IPR002241">
    <property type="entry name" value="Glyco_hydro_27"/>
</dbReference>
<dbReference type="GO" id="GO:0006421">
    <property type="term" value="P:asparaginyl-tRNA aminoacylation"/>
    <property type="evidence" value="ECO:0007669"/>
    <property type="project" value="InterPro"/>
</dbReference>
<feature type="domain" description="Aminoacyl-transfer RNA synthetases class-II family profile" evidence="23">
    <location>
        <begin position="205"/>
        <end position="539"/>
    </location>
</feature>
<dbReference type="GO" id="GO:0004557">
    <property type="term" value="F:alpha-galactosidase activity"/>
    <property type="evidence" value="ECO:0007669"/>
    <property type="project" value="UniProtKB-EC"/>
</dbReference>
<dbReference type="Pfam" id="PF16499">
    <property type="entry name" value="Melibiase_2"/>
    <property type="match status" value="1"/>
</dbReference>
<dbReference type="CDD" id="cd04318">
    <property type="entry name" value="EcAsnRS_like_N"/>
    <property type="match status" value="1"/>
</dbReference>
<protein>
    <recommendedName>
        <fullName evidence="21">Alpha-galactosidase</fullName>
        <ecNumber evidence="21">3.2.1.22</ecNumber>
    </recommendedName>
    <alternativeName>
        <fullName evidence="21">Melibiase</fullName>
    </alternativeName>
</protein>
<dbReference type="InterPro" id="IPR012340">
    <property type="entry name" value="NA-bd_OB-fold"/>
</dbReference>
<dbReference type="InterPro" id="IPR001163">
    <property type="entry name" value="Sm_dom_euk/arc"/>
</dbReference>
<keyword evidence="15" id="KW-0648">Protein biosynthesis</keyword>
<evidence type="ECO:0000256" key="17">
    <source>
        <dbReference type="ARBA" id="ARBA00023187"/>
    </source>
</evidence>
<evidence type="ECO:0000256" key="1">
    <source>
        <dbReference type="ARBA" id="ARBA00001255"/>
    </source>
</evidence>
<comment type="similarity">
    <text evidence="4">Belongs to the snRNP core protein family.</text>
</comment>
<evidence type="ECO:0000256" key="20">
    <source>
        <dbReference type="ARBA" id="ARBA00023295"/>
    </source>
</evidence>
<dbReference type="CDD" id="cd00776">
    <property type="entry name" value="AsxRS_core"/>
    <property type="match status" value="1"/>
</dbReference>
<dbReference type="GO" id="GO:0000387">
    <property type="term" value="P:spliceosomal snRNP assembly"/>
    <property type="evidence" value="ECO:0007669"/>
    <property type="project" value="InterPro"/>
</dbReference>
<dbReference type="InterPro" id="IPR045864">
    <property type="entry name" value="aa-tRNA-synth_II/BPL/LPL"/>
</dbReference>
<comment type="catalytic activity">
    <reaction evidence="1 21">
        <text>Hydrolysis of terminal, non-reducing alpha-D-galactose residues in alpha-D-galactosides, including galactose oligosaccharides, galactomannans and galactolipids.</text>
        <dbReference type="EC" id="3.2.1.22"/>
    </reaction>
</comment>
<dbReference type="PROSITE" id="PS50862">
    <property type="entry name" value="AA_TRNA_LIGASE_II"/>
    <property type="match status" value="1"/>
</dbReference>
<dbReference type="OrthoDB" id="5795902at2759"/>
<dbReference type="NCBIfam" id="TIGR00457">
    <property type="entry name" value="asnS"/>
    <property type="match status" value="1"/>
</dbReference>
<evidence type="ECO:0000256" key="15">
    <source>
        <dbReference type="ARBA" id="ARBA00022917"/>
    </source>
</evidence>
<dbReference type="CDD" id="cd01724">
    <property type="entry name" value="Sm_D1"/>
    <property type="match status" value="1"/>
</dbReference>
<dbReference type="GO" id="GO:0005524">
    <property type="term" value="F:ATP binding"/>
    <property type="evidence" value="ECO:0007669"/>
    <property type="project" value="UniProtKB-KW"/>
</dbReference>
<dbReference type="InterPro" id="IPR047575">
    <property type="entry name" value="Sm"/>
</dbReference>
<dbReference type="SUPFAM" id="SSF50182">
    <property type="entry name" value="Sm-like ribonucleoproteins"/>
    <property type="match status" value="1"/>
</dbReference>
<dbReference type="PROSITE" id="PS52002">
    <property type="entry name" value="SM"/>
    <property type="match status" value="1"/>
</dbReference>
<feature type="region of interest" description="Disordered" evidence="22">
    <location>
        <begin position="243"/>
        <end position="263"/>
    </location>
</feature>
<dbReference type="AlphaFoldDB" id="A0A1J8QPL1"/>
<keyword evidence="17" id="KW-0508">mRNA splicing</keyword>
<keyword evidence="19" id="KW-0687">Ribonucleoprotein</keyword>
<name>A0A1J8QPL1_9AGAM</name>
<dbReference type="Pfam" id="PF01336">
    <property type="entry name" value="tRNA_anti-codon"/>
    <property type="match status" value="1"/>
</dbReference>
<evidence type="ECO:0000256" key="18">
    <source>
        <dbReference type="ARBA" id="ARBA00023242"/>
    </source>
</evidence>
<dbReference type="Pfam" id="PF01423">
    <property type="entry name" value="LSM"/>
    <property type="match status" value="1"/>
</dbReference>
<reference evidence="25 26" key="1">
    <citation type="submission" date="2016-03" db="EMBL/GenBank/DDBJ databases">
        <title>Comparative genomics of the ectomycorrhizal sister species Rhizopogon vinicolor and Rhizopogon vesiculosus (Basidiomycota: Boletales) reveals a divergence of the mating type B locus.</title>
        <authorList>
            <person name="Mujic A.B."/>
            <person name="Kuo A."/>
            <person name="Tritt A."/>
            <person name="Lipzen A."/>
            <person name="Chen C."/>
            <person name="Johnson J."/>
            <person name="Sharma A."/>
            <person name="Barry K."/>
            <person name="Grigoriev I.V."/>
            <person name="Spatafora J.W."/>
        </authorList>
    </citation>
    <scope>NUCLEOTIDE SEQUENCE [LARGE SCALE GENOMIC DNA]</scope>
    <source>
        <strain evidence="25 26">AM-OR11-056</strain>
    </source>
</reference>
<dbReference type="Gene3D" id="3.30.930.10">
    <property type="entry name" value="Bira Bifunctional Protein, Domain 2"/>
    <property type="match status" value="1"/>
</dbReference>
<evidence type="ECO:0000256" key="9">
    <source>
        <dbReference type="ARBA" id="ARBA00022664"/>
    </source>
</evidence>
<dbReference type="InterPro" id="IPR004522">
    <property type="entry name" value="Asn-tRNA-ligase"/>
</dbReference>
<evidence type="ECO:0000256" key="3">
    <source>
        <dbReference type="ARBA" id="ARBA00004496"/>
    </source>
</evidence>
<accession>A0A1J8QPL1</accession>
<comment type="caution">
    <text evidence="25">The sequence shown here is derived from an EMBL/GenBank/DDBJ whole genome shotgun (WGS) entry which is preliminary data.</text>
</comment>
<organism evidence="25 26">
    <name type="scientific">Rhizopogon vesiculosus</name>
    <dbReference type="NCBI Taxonomy" id="180088"/>
    <lineage>
        <taxon>Eukaryota</taxon>
        <taxon>Fungi</taxon>
        <taxon>Dikarya</taxon>
        <taxon>Basidiomycota</taxon>
        <taxon>Agaricomycotina</taxon>
        <taxon>Agaricomycetes</taxon>
        <taxon>Agaricomycetidae</taxon>
        <taxon>Boletales</taxon>
        <taxon>Suillineae</taxon>
        <taxon>Rhizopogonaceae</taxon>
        <taxon>Rhizopogon</taxon>
    </lineage>
</organism>
<keyword evidence="13 21" id="KW-0378">Hydrolase</keyword>
<evidence type="ECO:0000313" key="25">
    <source>
        <dbReference type="EMBL" id="OJA15457.1"/>
    </source>
</evidence>
<evidence type="ECO:0000256" key="5">
    <source>
        <dbReference type="ARBA" id="ARBA00008226"/>
    </source>
</evidence>
<dbReference type="PANTHER" id="PTHR22594:SF34">
    <property type="entry name" value="ASPARAGINE--TRNA LIGASE, MITOCHONDRIAL-RELATED"/>
    <property type="match status" value="1"/>
</dbReference>
<comment type="subcellular location">
    <subcellularLocation>
        <location evidence="3">Cytoplasm</location>
    </subcellularLocation>
    <subcellularLocation>
        <location evidence="2">Nucleus</location>
    </subcellularLocation>
</comment>
<keyword evidence="18" id="KW-0539">Nucleus</keyword>
<dbReference type="InterPro" id="IPR004364">
    <property type="entry name" value="Aa-tRNA-synt_II"/>
</dbReference>
<evidence type="ECO:0000259" key="24">
    <source>
        <dbReference type="PROSITE" id="PS52002"/>
    </source>
</evidence>
<dbReference type="Pfam" id="PF17801">
    <property type="entry name" value="Melibiase_C"/>
    <property type="match status" value="1"/>
</dbReference>
<dbReference type="CDD" id="cd14792">
    <property type="entry name" value="GH27"/>
    <property type="match status" value="1"/>
</dbReference>
<dbReference type="GO" id="GO:0004816">
    <property type="term" value="F:asparagine-tRNA ligase activity"/>
    <property type="evidence" value="ECO:0007669"/>
    <property type="project" value="InterPro"/>
</dbReference>
<dbReference type="SUPFAM" id="SSF51011">
    <property type="entry name" value="Glycosyl hydrolase domain"/>
    <property type="match status" value="1"/>
</dbReference>
<dbReference type="NCBIfam" id="NF003037">
    <property type="entry name" value="PRK03932.1"/>
    <property type="match status" value="1"/>
</dbReference>
<evidence type="ECO:0000256" key="21">
    <source>
        <dbReference type="RuleBase" id="RU361168"/>
    </source>
</evidence>